<dbReference type="SUPFAM" id="SSF81324">
    <property type="entry name" value="Voltage-gated potassium channels"/>
    <property type="match status" value="1"/>
</dbReference>
<gene>
    <name evidence="8" type="ORF">GN244_ATG15455</name>
</gene>
<evidence type="ECO:0000259" key="7">
    <source>
        <dbReference type="Pfam" id="PF00520"/>
    </source>
</evidence>
<dbReference type="InterPro" id="IPR018490">
    <property type="entry name" value="cNMP-bd_dom_sf"/>
</dbReference>
<feature type="transmembrane region" description="Helical" evidence="6">
    <location>
        <begin position="202"/>
        <end position="222"/>
    </location>
</feature>
<keyword evidence="3 6" id="KW-1133">Transmembrane helix</keyword>
<organism evidence="8 9">
    <name type="scientific">Phytophthora infestans</name>
    <name type="common">Potato late blight agent</name>
    <name type="synonym">Botrytis infestans</name>
    <dbReference type="NCBI Taxonomy" id="4787"/>
    <lineage>
        <taxon>Eukaryota</taxon>
        <taxon>Sar</taxon>
        <taxon>Stramenopiles</taxon>
        <taxon>Oomycota</taxon>
        <taxon>Peronosporomycetes</taxon>
        <taxon>Peronosporales</taxon>
        <taxon>Peronosporaceae</taxon>
        <taxon>Phytophthora</taxon>
    </lineage>
</organism>
<evidence type="ECO:0000256" key="2">
    <source>
        <dbReference type="ARBA" id="ARBA00022692"/>
    </source>
</evidence>
<dbReference type="PANTHER" id="PTHR10217">
    <property type="entry name" value="VOLTAGE AND LIGAND GATED POTASSIUM CHANNEL"/>
    <property type="match status" value="1"/>
</dbReference>
<feature type="domain" description="Ion transport" evidence="7">
    <location>
        <begin position="80"/>
        <end position="233"/>
    </location>
</feature>
<dbReference type="EMBL" id="WSZM01000472">
    <property type="protein sequence ID" value="KAF4032639.1"/>
    <property type="molecule type" value="Genomic_DNA"/>
</dbReference>
<dbReference type="Gene3D" id="1.10.287.630">
    <property type="entry name" value="Helix hairpin bin"/>
    <property type="match status" value="1"/>
</dbReference>
<dbReference type="InterPro" id="IPR050818">
    <property type="entry name" value="KCNH_animal-type"/>
</dbReference>
<evidence type="ECO:0000256" key="6">
    <source>
        <dbReference type="SAM" id="Phobius"/>
    </source>
</evidence>
<protein>
    <submittedName>
        <fullName evidence="8">Ion transport protein</fullName>
    </submittedName>
</protein>
<dbReference type="PANTHER" id="PTHR10217:SF435">
    <property type="entry name" value="POTASSIUM VOLTAGE-GATED CHANNEL PROTEIN EAG"/>
    <property type="match status" value="1"/>
</dbReference>
<keyword evidence="4 6" id="KW-0472">Membrane</keyword>
<evidence type="ECO:0000256" key="3">
    <source>
        <dbReference type="ARBA" id="ARBA00022989"/>
    </source>
</evidence>
<dbReference type="Gene3D" id="1.10.287.70">
    <property type="match status" value="1"/>
</dbReference>
<reference evidence="8" key="1">
    <citation type="submission" date="2020-04" db="EMBL/GenBank/DDBJ databases">
        <title>Hybrid Assembly of Korean Phytophthora infestans isolates.</title>
        <authorList>
            <person name="Prokchorchik M."/>
            <person name="Lee Y."/>
            <person name="Seo J."/>
            <person name="Cho J.-H."/>
            <person name="Park Y.-E."/>
            <person name="Jang D.-C."/>
            <person name="Im J.-S."/>
            <person name="Choi J.-G."/>
            <person name="Park H.-J."/>
            <person name="Lee G.-B."/>
            <person name="Lee Y.-G."/>
            <person name="Hong S.-Y."/>
            <person name="Cho K."/>
            <person name="Sohn K.H."/>
        </authorList>
    </citation>
    <scope>NUCLEOTIDE SEQUENCE</scope>
    <source>
        <strain evidence="8">KR_1_A1</strain>
    </source>
</reference>
<proteinExistence type="predicted"/>
<evidence type="ECO:0000313" key="9">
    <source>
        <dbReference type="Proteomes" id="UP000602510"/>
    </source>
</evidence>
<evidence type="ECO:0000256" key="4">
    <source>
        <dbReference type="ARBA" id="ARBA00023136"/>
    </source>
</evidence>
<sequence>MTINNRDSRGRNSQQDGRPLPPLRKQRSALATQPGPPTRRVRALIWMAQLYHSYKRPLRFILDPPLLDPRSNEKLRWDALVMFVVLYSAIVVPLQMGFPELTRLIKLRHFVAKVEEAFDLDAVLARLTRLIGQVLLVTHIFSCFWHLIGFTTEDEGTTWMIETDVRNKSVRDRYICSFYWVVATLCGVGYGDVHATNRTERLFSMAVSIVGASGYGLIIGSLTKILENWHRETTTRARKLSMIQAFVRKKRLPRNLKGRLMRYFRHYIAKTSAFDERELLYEFSLSLRGEILHETYRNTFFRIPAFQQLSSLFVLDMAMFIKPLIVIKGDILAREGPTNIPRSC</sequence>
<evidence type="ECO:0000256" key="5">
    <source>
        <dbReference type="SAM" id="MobiDB-lite"/>
    </source>
</evidence>
<keyword evidence="2 6" id="KW-0812">Transmembrane</keyword>
<feature type="transmembrane region" description="Helical" evidence="6">
    <location>
        <begin position="173"/>
        <end position="190"/>
    </location>
</feature>
<dbReference type="Proteomes" id="UP000602510">
    <property type="component" value="Unassembled WGS sequence"/>
</dbReference>
<evidence type="ECO:0000256" key="1">
    <source>
        <dbReference type="ARBA" id="ARBA00004141"/>
    </source>
</evidence>
<dbReference type="SUPFAM" id="SSF51206">
    <property type="entry name" value="cAMP-binding domain-like"/>
    <property type="match status" value="1"/>
</dbReference>
<keyword evidence="9" id="KW-1185">Reference proteome</keyword>
<dbReference type="GO" id="GO:0005886">
    <property type="term" value="C:plasma membrane"/>
    <property type="evidence" value="ECO:0007669"/>
    <property type="project" value="TreeGrafter"/>
</dbReference>
<feature type="transmembrane region" description="Helical" evidence="6">
    <location>
        <begin position="79"/>
        <end position="98"/>
    </location>
</feature>
<dbReference type="GO" id="GO:0042391">
    <property type="term" value="P:regulation of membrane potential"/>
    <property type="evidence" value="ECO:0007669"/>
    <property type="project" value="TreeGrafter"/>
</dbReference>
<dbReference type="Pfam" id="PF00520">
    <property type="entry name" value="Ion_trans"/>
    <property type="match status" value="1"/>
</dbReference>
<dbReference type="AlphaFoldDB" id="A0A833SVD5"/>
<feature type="region of interest" description="Disordered" evidence="5">
    <location>
        <begin position="1"/>
        <end position="36"/>
    </location>
</feature>
<accession>A0A833SVD5</accession>
<feature type="compositionally biased region" description="Basic and acidic residues" evidence="5">
    <location>
        <begin position="1"/>
        <end position="10"/>
    </location>
</feature>
<comment type="caution">
    <text evidence="8">The sequence shown here is derived from an EMBL/GenBank/DDBJ whole genome shotgun (WGS) entry which is preliminary data.</text>
</comment>
<dbReference type="InterPro" id="IPR005821">
    <property type="entry name" value="Ion_trans_dom"/>
</dbReference>
<comment type="subcellular location">
    <subcellularLocation>
        <location evidence="1">Membrane</location>
        <topology evidence="1">Multi-pass membrane protein</topology>
    </subcellularLocation>
</comment>
<name>A0A833SVD5_PHYIN</name>
<evidence type="ECO:0000313" key="8">
    <source>
        <dbReference type="EMBL" id="KAF4032639.1"/>
    </source>
</evidence>
<feature type="transmembrane region" description="Helical" evidence="6">
    <location>
        <begin position="130"/>
        <end position="152"/>
    </location>
</feature>
<dbReference type="GO" id="GO:0005249">
    <property type="term" value="F:voltage-gated potassium channel activity"/>
    <property type="evidence" value="ECO:0007669"/>
    <property type="project" value="TreeGrafter"/>
</dbReference>